<dbReference type="Proteomes" id="UP001595906">
    <property type="component" value="Unassembled WGS sequence"/>
</dbReference>
<reference evidence="3" key="1">
    <citation type="journal article" date="2019" name="Int. J. Syst. Evol. Microbiol.">
        <title>The Global Catalogue of Microorganisms (GCM) 10K type strain sequencing project: providing services to taxonomists for standard genome sequencing and annotation.</title>
        <authorList>
            <consortium name="The Broad Institute Genomics Platform"/>
            <consortium name="The Broad Institute Genome Sequencing Center for Infectious Disease"/>
            <person name="Wu L."/>
            <person name="Ma J."/>
        </authorList>
    </citation>
    <scope>NUCLEOTIDE SEQUENCE [LARGE SCALE GENOMIC DNA]</scope>
    <source>
        <strain evidence="3">CECT 8010</strain>
    </source>
</reference>
<sequence length="113" mass="13169">MNKQFWFKKIIGFSVMAVAFVALIGYVVMRLWNGVLVDVTSVKLITYPQAIGILVLAKILFGGFKGNCWCGKGNSWKQNMKEKWEKMNPEERERFKQEWRNKCKTWGKLSSND</sequence>
<keyword evidence="1" id="KW-0472">Membrane</keyword>
<name>A0ABV8PU53_9BACT</name>
<evidence type="ECO:0000313" key="3">
    <source>
        <dbReference type="Proteomes" id="UP001595906"/>
    </source>
</evidence>
<comment type="caution">
    <text evidence="2">The sequence shown here is derived from an EMBL/GenBank/DDBJ whole genome shotgun (WGS) entry which is preliminary data.</text>
</comment>
<keyword evidence="1" id="KW-0812">Transmembrane</keyword>
<protein>
    <submittedName>
        <fullName evidence="2">Uncharacterized protein</fullName>
    </submittedName>
</protein>
<feature type="transmembrane region" description="Helical" evidence="1">
    <location>
        <begin position="12"/>
        <end position="32"/>
    </location>
</feature>
<evidence type="ECO:0000313" key="2">
    <source>
        <dbReference type="EMBL" id="MFC4231124.1"/>
    </source>
</evidence>
<accession>A0ABV8PU53</accession>
<gene>
    <name evidence="2" type="ORF">ACFOW1_04435</name>
</gene>
<evidence type="ECO:0000256" key="1">
    <source>
        <dbReference type="SAM" id="Phobius"/>
    </source>
</evidence>
<keyword evidence="1" id="KW-1133">Transmembrane helix</keyword>
<dbReference type="RefSeq" id="WP_379012511.1">
    <property type="nucleotide sequence ID" value="NZ_JBHSDC010000003.1"/>
</dbReference>
<dbReference type="EMBL" id="JBHSDC010000003">
    <property type="protein sequence ID" value="MFC4231124.1"/>
    <property type="molecule type" value="Genomic_DNA"/>
</dbReference>
<feature type="transmembrane region" description="Helical" evidence="1">
    <location>
        <begin position="44"/>
        <end position="64"/>
    </location>
</feature>
<organism evidence="2 3">
    <name type="scientific">Parasediminibacterium paludis</name>
    <dbReference type="NCBI Taxonomy" id="908966"/>
    <lineage>
        <taxon>Bacteria</taxon>
        <taxon>Pseudomonadati</taxon>
        <taxon>Bacteroidota</taxon>
        <taxon>Chitinophagia</taxon>
        <taxon>Chitinophagales</taxon>
        <taxon>Chitinophagaceae</taxon>
        <taxon>Parasediminibacterium</taxon>
    </lineage>
</organism>
<proteinExistence type="predicted"/>
<keyword evidence="3" id="KW-1185">Reference proteome</keyword>